<dbReference type="CDD" id="cd16273">
    <property type="entry name" value="SNM1A-1C-like_MBL-fold"/>
    <property type="match status" value="1"/>
</dbReference>
<dbReference type="SUPFAM" id="SSF56281">
    <property type="entry name" value="Metallo-hydrolase/oxidoreductase"/>
    <property type="match status" value="1"/>
</dbReference>
<evidence type="ECO:0000256" key="6">
    <source>
        <dbReference type="SAM" id="MobiDB-lite"/>
    </source>
</evidence>
<organism evidence="8">
    <name type="scientific">Spongospora subterranea</name>
    <dbReference type="NCBI Taxonomy" id="70186"/>
    <lineage>
        <taxon>Eukaryota</taxon>
        <taxon>Sar</taxon>
        <taxon>Rhizaria</taxon>
        <taxon>Endomyxa</taxon>
        <taxon>Phytomyxea</taxon>
        <taxon>Plasmodiophorida</taxon>
        <taxon>Plasmodiophoridae</taxon>
        <taxon>Spongospora</taxon>
    </lineage>
</organism>
<dbReference type="PANTHER" id="PTHR23240">
    <property type="entry name" value="DNA CROSS-LINK REPAIR PROTEIN PSO2/SNM1-RELATED"/>
    <property type="match status" value="1"/>
</dbReference>
<comment type="similarity">
    <text evidence="2">Belongs to the DNA repair metallo-beta-lactamase (DRMBL) family.</text>
</comment>
<dbReference type="GO" id="GO:0036297">
    <property type="term" value="P:interstrand cross-link repair"/>
    <property type="evidence" value="ECO:0007669"/>
    <property type="project" value="TreeGrafter"/>
</dbReference>
<dbReference type="Gene3D" id="3.60.15.10">
    <property type="entry name" value="Ribonuclease Z/Hydroxyacylglutathione hydrolase-like"/>
    <property type="match status" value="1"/>
</dbReference>
<protein>
    <recommendedName>
        <fullName evidence="7">Metallo-beta-lactamase domain-containing protein</fullName>
    </recommendedName>
</protein>
<reference evidence="8" key="1">
    <citation type="submission" date="2015-04" db="EMBL/GenBank/DDBJ databases">
        <title>The genome sequence of the plant pathogenic Rhizarian Plasmodiophora brassicae reveals insights in its biotrophic life cycle and the origin of chitin synthesis.</title>
        <authorList>
            <person name="Schwelm A."/>
            <person name="Fogelqvist J."/>
            <person name="Knaust A."/>
            <person name="Julke S."/>
            <person name="Lilja T."/>
            <person name="Dhandapani V."/>
            <person name="Bonilla-Rosso G."/>
            <person name="Karlsson M."/>
            <person name="Shevchenko A."/>
            <person name="Choi S.R."/>
            <person name="Kim H.G."/>
            <person name="Park J.Y."/>
            <person name="Lim Y.P."/>
            <person name="Ludwig-Muller J."/>
            <person name="Dixelius C."/>
        </authorList>
    </citation>
    <scope>NUCLEOTIDE SEQUENCE</scope>
    <source>
        <tissue evidence="8">Potato root galls</tissue>
    </source>
</reference>
<keyword evidence="3" id="KW-0227">DNA damage</keyword>
<evidence type="ECO:0000256" key="5">
    <source>
        <dbReference type="ARBA" id="ARBA00023242"/>
    </source>
</evidence>
<dbReference type="GO" id="GO:0003684">
    <property type="term" value="F:damaged DNA binding"/>
    <property type="evidence" value="ECO:0007669"/>
    <property type="project" value="TreeGrafter"/>
</dbReference>
<evidence type="ECO:0000256" key="3">
    <source>
        <dbReference type="ARBA" id="ARBA00022763"/>
    </source>
</evidence>
<feature type="non-terminal residue" evidence="8">
    <location>
        <position position="1"/>
    </location>
</feature>
<name>A0A0H5RC39_9EUKA</name>
<dbReference type="SMART" id="SM00849">
    <property type="entry name" value="Lactamase_B"/>
    <property type="match status" value="1"/>
</dbReference>
<dbReference type="GO" id="GO:0005634">
    <property type="term" value="C:nucleus"/>
    <property type="evidence" value="ECO:0007669"/>
    <property type="project" value="UniProtKB-SubCell"/>
</dbReference>
<dbReference type="InterPro" id="IPR001279">
    <property type="entry name" value="Metallo-B-lactamas"/>
</dbReference>
<feature type="region of interest" description="Disordered" evidence="6">
    <location>
        <begin position="357"/>
        <end position="380"/>
    </location>
</feature>
<keyword evidence="5" id="KW-0539">Nucleus</keyword>
<dbReference type="Pfam" id="PF07522">
    <property type="entry name" value="DRMBL"/>
    <property type="match status" value="1"/>
</dbReference>
<dbReference type="InterPro" id="IPR036866">
    <property type="entry name" value="RibonucZ/Hydroxyglut_hydro"/>
</dbReference>
<comment type="subcellular location">
    <subcellularLocation>
        <location evidence="1">Nucleus</location>
    </subcellularLocation>
</comment>
<dbReference type="PANTHER" id="PTHR23240:SF6">
    <property type="entry name" value="DNA CROSS-LINK REPAIR 1A PROTEIN"/>
    <property type="match status" value="1"/>
</dbReference>
<dbReference type="AlphaFoldDB" id="A0A0H5RC39"/>
<dbReference type="GO" id="GO:0035312">
    <property type="term" value="F:5'-3' DNA exonuclease activity"/>
    <property type="evidence" value="ECO:0007669"/>
    <property type="project" value="TreeGrafter"/>
</dbReference>
<evidence type="ECO:0000256" key="2">
    <source>
        <dbReference type="ARBA" id="ARBA00010304"/>
    </source>
</evidence>
<dbReference type="EMBL" id="HACM01010874">
    <property type="protein sequence ID" value="CRZ11316.1"/>
    <property type="molecule type" value="Transcribed_RNA"/>
</dbReference>
<accession>A0A0H5RC39</accession>
<evidence type="ECO:0000313" key="8">
    <source>
        <dbReference type="EMBL" id="CRZ11316.1"/>
    </source>
</evidence>
<dbReference type="Gene3D" id="3.40.50.12650">
    <property type="match status" value="1"/>
</dbReference>
<feature type="domain" description="Metallo-beta-lactamase" evidence="7">
    <location>
        <begin position="12"/>
        <end position="181"/>
    </location>
</feature>
<evidence type="ECO:0000256" key="1">
    <source>
        <dbReference type="ARBA" id="ARBA00004123"/>
    </source>
</evidence>
<dbReference type="InterPro" id="IPR011084">
    <property type="entry name" value="DRMBL"/>
</dbReference>
<evidence type="ECO:0000256" key="4">
    <source>
        <dbReference type="ARBA" id="ARBA00023204"/>
    </source>
</evidence>
<proteinExistence type="inferred from homology"/>
<dbReference type="GO" id="GO:0006303">
    <property type="term" value="P:double-strand break repair via nonhomologous end joining"/>
    <property type="evidence" value="ECO:0007669"/>
    <property type="project" value="TreeGrafter"/>
</dbReference>
<evidence type="ECO:0000259" key="7">
    <source>
        <dbReference type="SMART" id="SM00849"/>
    </source>
</evidence>
<keyword evidence="4" id="KW-0234">DNA repair</keyword>
<sequence>SQMYKSVRKSSYANVHERHKVPGTTFLVDAFTWQCNETSHWFLTHFHSDHYMGLDKSFNSGTIYCTASTSRLAQSKLQIPRSVIRDLHFNTREVIDDVLVTAIDANHCPGSAMLLFQHRDGTTILHCGDMRWSSRMNSIQCLAPPAQIDYLYLDTTYCNKKHQFPDQDIVIDRIVEYCRPHFAENDVMFLIGTYSIGKERILIRLAKEFRCRIHVSPQRYKDICMYGLPCNIPETFTTDGSASRIHVVPLGDISYQSLSQLRDRMAAHGPRFKRTVALRPTGWSHSATRDISIAQHDNITIVNIAYSEHSSFTELRSCVDYLRPLKIVPTVNAKTAEERKKILDCFNEFQDTSKDRSKISSYFKKASPPSGRPSKKSAAPRWRAVPVFPTDKPFSSAMQGPHPGTIQSYFPPHAAKQEELSFDLESVDIAEQHRFMAEITLKRKRQPENGEFEGFPIR</sequence>